<gene>
    <name evidence="1" type="ORF">L6164_005677</name>
</gene>
<protein>
    <submittedName>
        <fullName evidence="1">Uncharacterized protein</fullName>
    </submittedName>
</protein>
<evidence type="ECO:0000313" key="2">
    <source>
        <dbReference type="Proteomes" id="UP000828941"/>
    </source>
</evidence>
<proteinExistence type="predicted"/>
<name>A0ACB9PUN0_BAUVA</name>
<dbReference type="Proteomes" id="UP000828941">
    <property type="component" value="Chromosome 3"/>
</dbReference>
<organism evidence="1 2">
    <name type="scientific">Bauhinia variegata</name>
    <name type="common">Purple orchid tree</name>
    <name type="synonym">Phanera variegata</name>
    <dbReference type="NCBI Taxonomy" id="167791"/>
    <lineage>
        <taxon>Eukaryota</taxon>
        <taxon>Viridiplantae</taxon>
        <taxon>Streptophyta</taxon>
        <taxon>Embryophyta</taxon>
        <taxon>Tracheophyta</taxon>
        <taxon>Spermatophyta</taxon>
        <taxon>Magnoliopsida</taxon>
        <taxon>eudicotyledons</taxon>
        <taxon>Gunneridae</taxon>
        <taxon>Pentapetalae</taxon>
        <taxon>rosids</taxon>
        <taxon>fabids</taxon>
        <taxon>Fabales</taxon>
        <taxon>Fabaceae</taxon>
        <taxon>Cercidoideae</taxon>
        <taxon>Cercideae</taxon>
        <taxon>Bauhiniinae</taxon>
        <taxon>Bauhinia</taxon>
    </lineage>
</organism>
<comment type="caution">
    <text evidence="1">The sequence shown here is derived from an EMBL/GenBank/DDBJ whole genome shotgun (WGS) entry which is preliminary data.</text>
</comment>
<reference evidence="1 2" key="1">
    <citation type="journal article" date="2022" name="DNA Res.">
        <title>Chromosomal-level genome assembly of the orchid tree Bauhinia variegata (Leguminosae; Cercidoideae) supports the allotetraploid origin hypothesis of Bauhinia.</title>
        <authorList>
            <person name="Zhong Y."/>
            <person name="Chen Y."/>
            <person name="Zheng D."/>
            <person name="Pang J."/>
            <person name="Liu Y."/>
            <person name="Luo S."/>
            <person name="Meng S."/>
            <person name="Qian L."/>
            <person name="Wei D."/>
            <person name="Dai S."/>
            <person name="Zhou R."/>
        </authorList>
    </citation>
    <scope>NUCLEOTIDE SEQUENCE [LARGE SCALE GENOMIC DNA]</scope>
    <source>
        <strain evidence="1">BV-YZ2020</strain>
    </source>
</reference>
<evidence type="ECO:0000313" key="1">
    <source>
        <dbReference type="EMBL" id="KAI4351301.1"/>
    </source>
</evidence>
<dbReference type="EMBL" id="CM039428">
    <property type="protein sequence ID" value="KAI4351301.1"/>
    <property type="molecule type" value="Genomic_DNA"/>
</dbReference>
<sequence length="249" mass="28326">MKCKFLLVLLFAGIFCCAAQQYGGAPRHDIVKLSLLWPNSYCLTNDHNCRPNVPQYFTIDGLWAEMNNGDKLENCETRYYMTNSMIDSHKVELLKYWPDLSTYNYQDSKQLWKNKWETDGTCCSYLMRPEDYLVSAMNLRQSHNMYQILTNAGGILANGSSYPATKILDAIRKATRFMVDIVCETDRVGNVYLSEIHQCLDNHAGAFVDCDNKAVNCDQDPIFPDALFAAAAKTNRKASPTYVTRLAAY</sequence>
<accession>A0ACB9PUN0</accession>
<keyword evidence="2" id="KW-1185">Reference proteome</keyword>